<evidence type="ECO:0000313" key="1">
    <source>
        <dbReference type="EMBL" id="VYU00995.1"/>
    </source>
</evidence>
<protein>
    <submittedName>
        <fullName evidence="1">Uncharacterized protein</fullName>
    </submittedName>
</protein>
<dbReference type="AlphaFoldDB" id="A0A6N3B8T3"/>
<dbReference type="EMBL" id="CACRTL010000027">
    <property type="protein sequence ID" value="VYU00995.1"/>
    <property type="molecule type" value="Genomic_DNA"/>
</dbReference>
<gene>
    <name evidence="1" type="ORF">CRLFYP8_02714</name>
</gene>
<sequence>MLQLFSFFIGENLLSSKVKEYKFTILTYTF</sequence>
<reference evidence="1" key="1">
    <citation type="submission" date="2019-11" db="EMBL/GenBank/DDBJ databases">
        <authorList>
            <person name="Feng L."/>
        </authorList>
    </citation>
    <scope>NUCLEOTIDE SEQUENCE</scope>
    <source>
        <strain evidence="1">CramosumLFYP8</strain>
    </source>
</reference>
<organism evidence="1">
    <name type="scientific">Thomasclavelia ramosa</name>
    <dbReference type="NCBI Taxonomy" id="1547"/>
    <lineage>
        <taxon>Bacteria</taxon>
        <taxon>Bacillati</taxon>
        <taxon>Bacillota</taxon>
        <taxon>Erysipelotrichia</taxon>
        <taxon>Erysipelotrichales</taxon>
        <taxon>Coprobacillaceae</taxon>
        <taxon>Thomasclavelia</taxon>
    </lineage>
</organism>
<accession>A0A6N3B8T3</accession>
<proteinExistence type="predicted"/>
<name>A0A6N3B8T3_9FIRM</name>